<sequence>MRRLLAVSLSALLSFPATALAQAPASEVVTTNPSASTPAQAIPLVDAPPAGGQAAPSPSSGPAAPQVAAPQAAADPLADLIAASGPQTTDEEDEAPPTAPAPRHKPTILPIPAPEPATPTTAGGAMSVEQAYELRVKGSIAAAQGLQGPLDGGWILRDADGVALYSLQIADPAGGYGPVEGAWRDLRRPGAVGSTGLIDSIERTYYGGAAVRFMPRAGVGSTLALNVGPDGSWSGRLTQDGAAPTSIAIERTGAPVLPAGYAVAARGPVIWPPRAAPTAARTASAAPARAAPCSTRGKKGKALKAAKDKCAAAAKKGGGKGKTTARSGKAGKGKAVKPGSRKKTAAAGARKRRR</sequence>
<feature type="region of interest" description="Disordered" evidence="1">
    <location>
        <begin position="85"/>
        <end position="123"/>
    </location>
</feature>
<dbReference type="RefSeq" id="WP_101720383.1">
    <property type="nucleotide sequence ID" value="NZ_PJRS01000049.1"/>
</dbReference>
<proteinExistence type="predicted"/>
<feature type="chain" id="PRO_5014613453" evidence="2">
    <location>
        <begin position="20"/>
        <end position="354"/>
    </location>
</feature>
<accession>A0A2N5CXX4</accession>
<feature type="compositionally biased region" description="Basic residues" evidence="1">
    <location>
        <begin position="329"/>
        <end position="354"/>
    </location>
</feature>
<evidence type="ECO:0000256" key="2">
    <source>
        <dbReference type="SAM" id="SignalP"/>
    </source>
</evidence>
<keyword evidence="2" id="KW-0732">Signal</keyword>
<evidence type="ECO:0000313" key="3">
    <source>
        <dbReference type="EMBL" id="PLR18664.1"/>
    </source>
</evidence>
<dbReference type="OrthoDB" id="7189232at2"/>
<evidence type="ECO:0000256" key="1">
    <source>
        <dbReference type="SAM" id="MobiDB-lite"/>
    </source>
</evidence>
<gene>
    <name evidence="3" type="ORF">SGCZBJ_23720</name>
</gene>
<comment type="caution">
    <text evidence="3">The sequence shown here is derived from an EMBL/GenBank/DDBJ whole genome shotgun (WGS) entry which is preliminary data.</text>
</comment>
<feature type="region of interest" description="Disordered" evidence="1">
    <location>
        <begin position="30"/>
        <end position="73"/>
    </location>
</feature>
<organism evidence="3 4">
    <name type="scientific">Caulobacter zeae</name>
    <dbReference type="NCBI Taxonomy" id="2055137"/>
    <lineage>
        <taxon>Bacteria</taxon>
        <taxon>Pseudomonadati</taxon>
        <taxon>Pseudomonadota</taxon>
        <taxon>Alphaproteobacteria</taxon>
        <taxon>Caulobacterales</taxon>
        <taxon>Caulobacteraceae</taxon>
        <taxon>Caulobacter</taxon>
    </lineage>
</organism>
<feature type="compositionally biased region" description="Low complexity" evidence="1">
    <location>
        <begin position="280"/>
        <end position="292"/>
    </location>
</feature>
<protein>
    <submittedName>
        <fullName evidence="3">Uncharacterized protein</fullName>
    </submittedName>
</protein>
<evidence type="ECO:0000313" key="4">
    <source>
        <dbReference type="Proteomes" id="UP000234479"/>
    </source>
</evidence>
<feature type="compositionally biased region" description="Low complexity" evidence="1">
    <location>
        <begin position="45"/>
        <end position="73"/>
    </location>
</feature>
<dbReference type="AlphaFoldDB" id="A0A2N5CXX4"/>
<keyword evidence="4" id="KW-1185">Reference proteome</keyword>
<feature type="signal peptide" evidence="2">
    <location>
        <begin position="1"/>
        <end position="19"/>
    </location>
</feature>
<feature type="compositionally biased region" description="Polar residues" evidence="1">
    <location>
        <begin position="30"/>
        <end position="39"/>
    </location>
</feature>
<name>A0A2N5CXX4_9CAUL</name>
<reference evidence="3 4" key="1">
    <citation type="submission" date="2017-12" db="EMBL/GenBank/DDBJ databases">
        <title>The genome sequence of Caulobacter sp. 410.</title>
        <authorList>
            <person name="Gao J."/>
            <person name="Mao X."/>
            <person name="Sun J."/>
        </authorList>
    </citation>
    <scope>NUCLEOTIDE SEQUENCE [LARGE SCALE GENOMIC DNA]</scope>
    <source>
        <strain evidence="3 4">410</strain>
    </source>
</reference>
<feature type="region of interest" description="Disordered" evidence="1">
    <location>
        <begin position="280"/>
        <end position="354"/>
    </location>
</feature>
<dbReference type="EMBL" id="PJRS01000049">
    <property type="protein sequence ID" value="PLR18664.1"/>
    <property type="molecule type" value="Genomic_DNA"/>
</dbReference>
<dbReference type="Proteomes" id="UP000234479">
    <property type="component" value="Unassembled WGS sequence"/>
</dbReference>